<evidence type="ECO:0000259" key="1">
    <source>
        <dbReference type="Pfam" id="PF17432"/>
    </source>
</evidence>
<accession>A0A1D6DYV3</accession>
<dbReference type="ExpressionAtlas" id="A0A1D6DYV3">
    <property type="expression patterns" value="baseline"/>
</dbReference>
<organism evidence="2">
    <name type="scientific">Zea mays</name>
    <name type="common">Maize</name>
    <dbReference type="NCBI Taxonomy" id="4577"/>
    <lineage>
        <taxon>Eukaryota</taxon>
        <taxon>Viridiplantae</taxon>
        <taxon>Streptophyta</taxon>
        <taxon>Embryophyta</taxon>
        <taxon>Tracheophyta</taxon>
        <taxon>Spermatophyta</taxon>
        <taxon>Magnoliopsida</taxon>
        <taxon>Liliopsida</taxon>
        <taxon>Poales</taxon>
        <taxon>Poaceae</taxon>
        <taxon>PACMAD clade</taxon>
        <taxon>Panicoideae</taxon>
        <taxon>Andropogonodae</taxon>
        <taxon>Andropogoneae</taxon>
        <taxon>Tripsacinae</taxon>
        <taxon>Zea</taxon>
    </lineage>
</organism>
<sequence>MEDAVGTLCKHRFQVKSNRSSEAYTFNHDSMARRALKNTCLAYLASLNEPDFVELALHEYKSATNMTEQFAALAALSQNPGQVRDDALLDFYNKWQHEYLVVSKLFALQATSEIPGNVANVQKLLSHPAFDLRNPNKVYSLIGGFCGSPVNFHAKDGSGYKFLGEIVLQLDKINPQVNAKYLFSWVFT</sequence>
<name>A0A1D6DYV3_MAIZE</name>
<dbReference type="EMBL" id="CM007648">
    <property type="protein sequence ID" value="ONM13741.1"/>
    <property type="molecule type" value="Genomic_DNA"/>
</dbReference>
<dbReference type="STRING" id="4577.A0A1D6DYV3"/>
<dbReference type="InParanoid" id="A0A1D6DYV3"/>
<dbReference type="GO" id="GO:0008270">
    <property type="term" value="F:zinc ion binding"/>
    <property type="evidence" value="ECO:0007669"/>
    <property type="project" value="InterPro"/>
</dbReference>
<evidence type="ECO:0000313" key="2">
    <source>
        <dbReference type="EMBL" id="ONM13741.1"/>
    </source>
</evidence>
<dbReference type="AlphaFoldDB" id="A0A1D6DYV3"/>
<dbReference type="InterPro" id="IPR037144">
    <property type="entry name" value="Peptidase_M1_pepN_C_sf"/>
</dbReference>
<dbReference type="PANTHER" id="PTHR46322:SF1">
    <property type="entry name" value="PUROMYCIN-SENSITIVE AMINOPEPTIDASE"/>
    <property type="match status" value="1"/>
</dbReference>
<dbReference type="Gene3D" id="1.25.50.10">
    <property type="entry name" value="Peptidase M1, alanyl aminopeptidase, C-terminal domain"/>
    <property type="match status" value="1"/>
</dbReference>
<protein>
    <submittedName>
        <fullName evidence="2">Peptidase M1 family protein</fullName>
    </submittedName>
</protein>
<proteinExistence type="predicted"/>
<dbReference type="SMR" id="A0A1D6DYV3"/>
<gene>
    <name evidence="2" type="ORF">ZEAMMB73_Zm00001d002263</name>
</gene>
<dbReference type="PANTHER" id="PTHR46322">
    <property type="entry name" value="PUROMYCIN-SENSITIVE AMINOPEPTIDASE"/>
    <property type="match status" value="1"/>
</dbReference>
<dbReference type="Pfam" id="PF17432">
    <property type="entry name" value="DUF3458_C"/>
    <property type="match status" value="1"/>
</dbReference>
<dbReference type="InterPro" id="IPR024601">
    <property type="entry name" value="Peptidase_M1_pepN_C"/>
</dbReference>
<reference evidence="2" key="1">
    <citation type="submission" date="2015-12" db="EMBL/GenBank/DDBJ databases">
        <title>Update maize B73 reference genome by single molecule sequencing technologies.</title>
        <authorList>
            <consortium name="Maize Genome Sequencing Project"/>
            <person name="Ware D."/>
        </authorList>
    </citation>
    <scope>NUCLEOTIDE SEQUENCE [LARGE SCALE GENOMIC DNA]</scope>
    <source>
        <tissue evidence="2">Seedling</tissue>
    </source>
</reference>
<dbReference type="InterPro" id="IPR012779">
    <property type="entry name" value="Peptidase_M1_pepN"/>
</dbReference>
<dbReference type="FunFam" id="1.25.50.10:FF:000006">
    <property type="entry name" value="Peptidase M1 family protein"/>
    <property type="match status" value="1"/>
</dbReference>
<feature type="domain" description="Peptidase M1 alanyl aminopeptidase C-terminal" evidence="1">
    <location>
        <begin position="15"/>
        <end position="180"/>
    </location>
</feature>
<dbReference type="OMA" id="WPRRALK"/>